<proteinExistence type="predicted"/>
<protein>
    <submittedName>
        <fullName evidence="1">Uncharacterized protein</fullName>
    </submittedName>
</protein>
<reference evidence="1 2" key="1">
    <citation type="submission" date="2020-05" db="EMBL/GenBank/DDBJ databases">
        <authorList>
            <person name="Campoy J."/>
            <person name="Schneeberger K."/>
            <person name="Spophaly S."/>
        </authorList>
    </citation>
    <scope>NUCLEOTIDE SEQUENCE [LARGE SCALE GENOMIC DNA]</scope>
    <source>
        <strain evidence="1">PruArmRojPasFocal</strain>
    </source>
</reference>
<evidence type="ECO:0000313" key="1">
    <source>
        <dbReference type="EMBL" id="CAB4276602.1"/>
    </source>
</evidence>
<sequence length="220" mass="24443">MSSFYEVTDGNYLKLLDLDNAADEELYRMAKEMPLSPTLPEIEFRGVERSNVEINSNNLYFDDSEIFNNSVGHKNGDTVDSFTIIGKTGNGNSIAMRTDCGVQDSGAEVMSNAPNFRNEEAMVPFGSELGALLATHTDWMVREILLALKTEEISFPKEKVCVFFSVLLLNFSTAALSKFGSLKWTSNLCLEAFARHVGSVMSDGDGRSIFCRTWLFGRIT</sequence>
<gene>
    <name evidence="1" type="ORF">CURHAP_LOCUS25757</name>
</gene>
<accession>A0A6J5UKY4</accession>
<name>A0A6J5UKY4_PRUAR</name>
<dbReference type="AlphaFoldDB" id="A0A6J5UKY4"/>
<dbReference type="EMBL" id="CAEKDK010000004">
    <property type="protein sequence ID" value="CAB4276602.1"/>
    <property type="molecule type" value="Genomic_DNA"/>
</dbReference>
<evidence type="ECO:0000313" key="2">
    <source>
        <dbReference type="Proteomes" id="UP000507222"/>
    </source>
</evidence>
<dbReference type="Proteomes" id="UP000507222">
    <property type="component" value="Unassembled WGS sequence"/>
</dbReference>
<dbReference type="PANTHER" id="PTHR35480">
    <property type="entry name" value="MATERNAL EFFECT EMBRYO ARREST 22"/>
    <property type="match status" value="1"/>
</dbReference>
<organism evidence="1 2">
    <name type="scientific">Prunus armeniaca</name>
    <name type="common">Apricot</name>
    <name type="synonym">Armeniaca vulgaris</name>
    <dbReference type="NCBI Taxonomy" id="36596"/>
    <lineage>
        <taxon>Eukaryota</taxon>
        <taxon>Viridiplantae</taxon>
        <taxon>Streptophyta</taxon>
        <taxon>Embryophyta</taxon>
        <taxon>Tracheophyta</taxon>
        <taxon>Spermatophyta</taxon>
        <taxon>Magnoliopsida</taxon>
        <taxon>eudicotyledons</taxon>
        <taxon>Gunneridae</taxon>
        <taxon>Pentapetalae</taxon>
        <taxon>rosids</taxon>
        <taxon>fabids</taxon>
        <taxon>Rosales</taxon>
        <taxon>Rosaceae</taxon>
        <taxon>Amygdaloideae</taxon>
        <taxon>Amygdaleae</taxon>
        <taxon>Prunus</taxon>
    </lineage>
</organism>
<dbReference type="PANTHER" id="PTHR35480:SF1">
    <property type="entry name" value="MATERNAL EFFECT EMBRYO ARREST 22"/>
    <property type="match status" value="1"/>
</dbReference>